<dbReference type="Proteomes" id="UP000664288">
    <property type="component" value="Unassembled WGS sequence"/>
</dbReference>
<dbReference type="Pfam" id="PF10908">
    <property type="entry name" value="Tlde1_dom"/>
    <property type="match status" value="1"/>
</dbReference>
<accession>A0ABS3J9Y8</accession>
<keyword evidence="4" id="KW-1185">Reference proteome</keyword>
<dbReference type="EMBL" id="JAFMPY010000046">
    <property type="protein sequence ID" value="MBO0906489.1"/>
    <property type="molecule type" value="Genomic_DNA"/>
</dbReference>
<feature type="compositionally biased region" description="Low complexity" evidence="1">
    <location>
        <begin position="17"/>
        <end position="48"/>
    </location>
</feature>
<name>A0ABS3J9Y8_9HYPH</name>
<feature type="domain" description="Tlde1" evidence="2">
    <location>
        <begin position="104"/>
        <end position="210"/>
    </location>
</feature>
<evidence type="ECO:0000259" key="2">
    <source>
        <dbReference type="Pfam" id="PF10908"/>
    </source>
</evidence>
<reference evidence="3 4" key="1">
    <citation type="submission" date="2021-03" db="EMBL/GenBank/DDBJ databases">
        <title>Whole genome sequence of Jiella sp. MQZ13P-4.</title>
        <authorList>
            <person name="Tuo L."/>
        </authorList>
    </citation>
    <scope>NUCLEOTIDE SEQUENCE [LARGE SCALE GENOMIC DNA]</scope>
    <source>
        <strain evidence="3 4">MQZ13P-4</strain>
    </source>
</reference>
<protein>
    <submittedName>
        <fullName evidence="3">DUF2778 domain-containing protein</fullName>
    </submittedName>
</protein>
<organism evidence="3 4">
    <name type="scientific">Jiella sonneratiae</name>
    <dbReference type="NCBI Taxonomy" id="2816856"/>
    <lineage>
        <taxon>Bacteria</taxon>
        <taxon>Pseudomonadati</taxon>
        <taxon>Pseudomonadota</taxon>
        <taxon>Alphaproteobacteria</taxon>
        <taxon>Hyphomicrobiales</taxon>
        <taxon>Aurantimonadaceae</taxon>
        <taxon>Jiella</taxon>
    </lineage>
</organism>
<sequence length="221" mass="24255">MTALAVPLPERRPNYTPQASAEPQPQRQAPQPVQPAQRQAPQPAPAVANTRPNLPGRDNDDSGIGGFFERLFQGGGSAKLPGAGSRIAVYDISSATVYLPGEGKLEAHSGLGHMQDNPRYVDQKMRGPTPPNVYNLRMREARFHGAEAIRLLPADGRKKFNRDGLLAHPYMYIGGGDRSQSNGCVVFKNYDRFLRAFKAGRINRMIVVKSMNELPTYMAAL</sequence>
<evidence type="ECO:0000313" key="4">
    <source>
        <dbReference type="Proteomes" id="UP000664288"/>
    </source>
</evidence>
<feature type="region of interest" description="Disordered" evidence="1">
    <location>
        <begin position="1"/>
        <end position="68"/>
    </location>
</feature>
<evidence type="ECO:0000313" key="3">
    <source>
        <dbReference type="EMBL" id="MBO0906489.1"/>
    </source>
</evidence>
<gene>
    <name evidence="3" type="ORF">J1C47_22805</name>
</gene>
<comment type="caution">
    <text evidence="3">The sequence shown here is derived from an EMBL/GenBank/DDBJ whole genome shotgun (WGS) entry which is preliminary data.</text>
</comment>
<dbReference type="InterPro" id="IPR021225">
    <property type="entry name" value="Tlde1_dom"/>
</dbReference>
<proteinExistence type="predicted"/>
<evidence type="ECO:0000256" key="1">
    <source>
        <dbReference type="SAM" id="MobiDB-lite"/>
    </source>
</evidence>